<protein>
    <submittedName>
        <fullName evidence="2">Uncharacterized protein</fullName>
    </submittedName>
</protein>
<dbReference type="EMBL" id="AWUE01016733">
    <property type="protein sequence ID" value="OMO89553.1"/>
    <property type="molecule type" value="Genomic_DNA"/>
</dbReference>
<name>A0A1R3J3Z8_9ROSI</name>
<reference evidence="3" key="1">
    <citation type="submission" date="2013-09" db="EMBL/GenBank/DDBJ databases">
        <title>Corchorus olitorius genome sequencing.</title>
        <authorList>
            <person name="Alam M."/>
            <person name="Haque M.S."/>
            <person name="Islam M.S."/>
            <person name="Emdad E.M."/>
            <person name="Islam M.M."/>
            <person name="Ahmed B."/>
            <person name="Halim A."/>
            <person name="Hossen Q.M.M."/>
            <person name="Hossain M.Z."/>
            <person name="Ahmed R."/>
            <person name="Khan M.M."/>
            <person name="Islam R."/>
            <person name="Rashid M.M."/>
            <person name="Khan S.A."/>
            <person name="Rahman M.S."/>
            <person name="Alam M."/>
            <person name="Yahiya A.S."/>
            <person name="Khan M.S."/>
            <person name="Azam M.S."/>
            <person name="Haque T."/>
            <person name="Lashkar M.Z.H."/>
            <person name="Akhand A.I."/>
            <person name="Morshed G."/>
            <person name="Roy S."/>
            <person name="Uddin K.S."/>
            <person name="Rabeya T."/>
            <person name="Hossain A.S."/>
            <person name="Chowdhury A."/>
            <person name="Snigdha A.R."/>
            <person name="Mortoza M.S."/>
            <person name="Matin S.A."/>
            <person name="Hoque S.M.E."/>
            <person name="Islam M.K."/>
            <person name="Roy D.K."/>
            <person name="Haider R."/>
            <person name="Moosa M.M."/>
            <person name="Elias S.M."/>
            <person name="Hasan A.M."/>
            <person name="Jahan S."/>
            <person name="Shafiuddin M."/>
            <person name="Mahmood N."/>
            <person name="Shommy N.S."/>
        </authorList>
    </citation>
    <scope>NUCLEOTIDE SEQUENCE [LARGE SCALE GENOMIC DNA]</scope>
    <source>
        <strain evidence="3">cv. O-4</strain>
    </source>
</reference>
<evidence type="ECO:0000256" key="1">
    <source>
        <dbReference type="SAM" id="MobiDB-lite"/>
    </source>
</evidence>
<keyword evidence="3" id="KW-1185">Reference proteome</keyword>
<proteinExistence type="predicted"/>
<feature type="region of interest" description="Disordered" evidence="1">
    <location>
        <begin position="1"/>
        <end position="22"/>
    </location>
</feature>
<gene>
    <name evidence="2" type="ORF">COLO4_19692</name>
</gene>
<dbReference type="Proteomes" id="UP000187203">
    <property type="component" value="Unassembled WGS sequence"/>
</dbReference>
<evidence type="ECO:0000313" key="2">
    <source>
        <dbReference type="EMBL" id="OMO89553.1"/>
    </source>
</evidence>
<sequence length="88" mass="10244">MSSPDQPTSAAPELPDLEYGLRSPRKHLQPRMALLEERNCQLFISLCSSQRDCECLEVRIRKVYVCREGDWVTIEIRQGEDLHNYHGQ</sequence>
<organism evidence="2 3">
    <name type="scientific">Corchorus olitorius</name>
    <dbReference type="NCBI Taxonomy" id="93759"/>
    <lineage>
        <taxon>Eukaryota</taxon>
        <taxon>Viridiplantae</taxon>
        <taxon>Streptophyta</taxon>
        <taxon>Embryophyta</taxon>
        <taxon>Tracheophyta</taxon>
        <taxon>Spermatophyta</taxon>
        <taxon>Magnoliopsida</taxon>
        <taxon>eudicotyledons</taxon>
        <taxon>Gunneridae</taxon>
        <taxon>Pentapetalae</taxon>
        <taxon>rosids</taxon>
        <taxon>malvids</taxon>
        <taxon>Malvales</taxon>
        <taxon>Malvaceae</taxon>
        <taxon>Grewioideae</taxon>
        <taxon>Apeibeae</taxon>
        <taxon>Corchorus</taxon>
    </lineage>
</organism>
<accession>A0A1R3J3Z8</accession>
<dbReference type="AlphaFoldDB" id="A0A1R3J3Z8"/>
<comment type="caution">
    <text evidence="2">The sequence shown here is derived from an EMBL/GenBank/DDBJ whole genome shotgun (WGS) entry which is preliminary data.</text>
</comment>
<evidence type="ECO:0000313" key="3">
    <source>
        <dbReference type="Proteomes" id="UP000187203"/>
    </source>
</evidence>